<proteinExistence type="predicted"/>
<dbReference type="AlphaFoldDB" id="A0A9Q3BQF8"/>
<comment type="caution">
    <text evidence="1">The sequence shown here is derived from an EMBL/GenBank/DDBJ whole genome shotgun (WGS) entry which is preliminary data.</text>
</comment>
<organism evidence="1 2">
    <name type="scientific">Austropuccinia psidii MF-1</name>
    <dbReference type="NCBI Taxonomy" id="1389203"/>
    <lineage>
        <taxon>Eukaryota</taxon>
        <taxon>Fungi</taxon>
        <taxon>Dikarya</taxon>
        <taxon>Basidiomycota</taxon>
        <taxon>Pucciniomycotina</taxon>
        <taxon>Pucciniomycetes</taxon>
        <taxon>Pucciniales</taxon>
        <taxon>Sphaerophragmiaceae</taxon>
        <taxon>Austropuccinia</taxon>
    </lineage>
</organism>
<protein>
    <submittedName>
        <fullName evidence="1">Uncharacterized protein</fullName>
    </submittedName>
</protein>
<evidence type="ECO:0000313" key="2">
    <source>
        <dbReference type="Proteomes" id="UP000765509"/>
    </source>
</evidence>
<sequence>MAISLKTQAMAHGNLQRPPATFNQRFPLKIRDTSGPTQWAQVCRNQEWCIYGIIYHYAPFFLRNPMVMFSGHNYSIPNQVKKSITHLKDRIQPLSLTIYGGDQKVIQAHQLPGFPGVGISLEDS</sequence>
<evidence type="ECO:0000313" key="1">
    <source>
        <dbReference type="EMBL" id="MBW0469280.1"/>
    </source>
</evidence>
<reference evidence="1" key="1">
    <citation type="submission" date="2021-03" db="EMBL/GenBank/DDBJ databases">
        <title>Draft genome sequence of rust myrtle Austropuccinia psidii MF-1, a brazilian biotype.</title>
        <authorList>
            <person name="Quecine M.C."/>
            <person name="Pachon D.M.R."/>
            <person name="Bonatelli M.L."/>
            <person name="Correr F.H."/>
            <person name="Franceschini L.M."/>
            <person name="Leite T.F."/>
            <person name="Margarido G.R.A."/>
            <person name="Almeida C.A."/>
            <person name="Ferrarezi J.A."/>
            <person name="Labate C.A."/>
        </authorList>
    </citation>
    <scope>NUCLEOTIDE SEQUENCE</scope>
    <source>
        <strain evidence="1">MF-1</strain>
    </source>
</reference>
<name>A0A9Q3BQF8_9BASI</name>
<dbReference type="Proteomes" id="UP000765509">
    <property type="component" value="Unassembled WGS sequence"/>
</dbReference>
<gene>
    <name evidence="1" type="ORF">O181_008995</name>
</gene>
<accession>A0A9Q3BQF8</accession>
<keyword evidence="2" id="KW-1185">Reference proteome</keyword>
<dbReference type="EMBL" id="AVOT02002133">
    <property type="protein sequence ID" value="MBW0469280.1"/>
    <property type="molecule type" value="Genomic_DNA"/>
</dbReference>